<accession>A0ABR7UL01</accession>
<organism evidence="2 3">
    <name type="scientific">Bradyrhizobium campsiandrae</name>
    <dbReference type="NCBI Taxonomy" id="1729892"/>
    <lineage>
        <taxon>Bacteria</taxon>
        <taxon>Pseudomonadati</taxon>
        <taxon>Pseudomonadota</taxon>
        <taxon>Alphaproteobacteria</taxon>
        <taxon>Hyphomicrobiales</taxon>
        <taxon>Nitrobacteraceae</taxon>
        <taxon>Bradyrhizobium</taxon>
    </lineage>
</organism>
<name>A0ABR7UL01_9BRAD</name>
<dbReference type="SUPFAM" id="SSF141371">
    <property type="entry name" value="PilZ domain-like"/>
    <property type="match status" value="1"/>
</dbReference>
<reference evidence="2 3" key="1">
    <citation type="journal article" date="2020" name="Arch. Microbiol.">
        <title>Bradyrhizobium campsiandrae sp. nov., a nitrogen-fixing bacterial strain isolated from a native leguminous tree from the Amazon adapted to flooded conditions.</title>
        <authorList>
            <person name="Cabral Michel D."/>
            <person name="Martins da Costa E."/>
            <person name="Azarias Guimaraes A."/>
            <person name="Soares de Carvalho T."/>
            <person name="Santos de Castro Caputo P."/>
            <person name="Willems A."/>
            <person name="de Souza Moreira F.M."/>
        </authorList>
    </citation>
    <scope>NUCLEOTIDE SEQUENCE [LARGE SCALE GENOMIC DNA]</scope>
    <source>
        <strain evidence="3">INPA 384B</strain>
    </source>
</reference>
<dbReference type="Proteomes" id="UP000639516">
    <property type="component" value="Unassembled WGS sequence"/>
</dbReference>
<gene>
    <name evidence="2" type="ORF">HA482_38680</name>
</gene>
<dbReference type="EMBL" id="JAATTO010000095">
    <property type="protein sequence ID" value="MBC9984122.1"/>
    <property type="molecule type" value="Genomic_DNA"/>
</dbReference>
<feature type="domain" description="PilZ" evidence="1">
    <location>
        <begin position="7"/>
        <end position="80"/>
    </location>
</feature>
<protein>
    <submittedName>
        <fullName evidence="2">PilZ domain-containing protein</fullName>
    </submittedName>
</protein>
<dbReference type="Pfam" id="PF07238">
    <property type="entry name" value="PilZ"/>
    <property type="match status" value="1"/>
</dbReference>
<dbReference type="RefSeq" id="WP_188102891.1">
    <property type="nucleotide sequence ID" value="NZ_JAANIH010000029.1"/>
</dbReference>
<evidence type="ECO:0000259" key="1">
    <source>
        <dbReference type="Pfam" id="PF07238"/>
    </source>
</evidence>
<evidence type="ECO:0000313" key="3">
    <source>
        <dbReference type="Proteomes" id="UP000639516"/>
    </source>
</evidence>
<comment type="caution">
    <text evidence="2">The sequence shown here is derived from an EMBL/GenBank/DDBJ whole genome shotgun (WGS) entry which is preliminary data.</text>
</comment>
<dbReference type="Gene3D" id="2.40.10.220">
    <property type="entry name" value="predicted glycosyltransferase like domains"/>
    <property type="match status" value="1"/>
</dbReference>
<proteinExistence type="predicted"/>
<dbReference type="InterPro" id="IPR009875">
    <property type="entry name" value="PilZ_domain"/>
</dbReference>
<evidence type="ECO:0000313" key="2">
    <source>
        <dbReference type="EMBL" id="MBC9984122.1"/>
    </source>
</evidence>
<sequence>MTNEDHRISPRRRVLKSGTIEFSGSALPCTVRNLSETGAAIEINSPLWFPERFTLVIDSEQLRKPCQIAWRKERRVGVIFVVT</sequence>
<keyword evidence="3" id="KW-1185">Reference proteome</keyword>